<reference evidence="3" key="3">
    <citation type="journal article" date="2016" name="Gigascience">
        <title>De novo construction of an expanded transcriptome assembly for the western tarnished plant bug, Lygus hesperus.</title>
        <authorList>
            <person name="Tassone E.E."/>
            <person name="Geib S.M."/>
            <person name="Hall B."/>
            <person name="Fabrick J.A."/>
            <person name="Brent C.S."/>
            <person name="Hull J.J."/>
        </authorList>
    </citation>
    <scope>NUCLEOTIDE SEQUENCE</scope>
</reference>
<keyword evidence="2" id="KW-0808">Transferase</keyword>
<dbReference type="AlphaFoldDB" id="A0A0A9YJK4"/>
<dbReference type="EMBL" id="GBHO01011798">
    <property type="protein sequence ID" value="JAG31806.1"/>
    <property type="molecule type" value="Transcribed_RNA"/>
</dbReference>
<dbReference type="EMBL" id="GDHC01009528">
    <property type="protein sequence ID" value="JAQ09101.1"/>
    <property type="molecule type" value="Transcribed_RNA"/>
</dbReference>
<evidence type="ECO:0000256" key="1">
    <source>
        <dbReference type="SAM" id="Coils"/>
    </source>
</evidence>
<dbReference type="GO" id="GO:0016740">
    <property type="term" value="F:transferase activity"/>
    <property type="evidence" value="ECO:0007669"/>
    <property type="project" value="UniProtKB-KW"/>
</dbReference>
<name>A0A0A9YJK4_LYGHE</name>
<sequence length="155" mass="18004">MKNAYDEEMECAAPARARIRQERSENKFHRKRGTGKRGTIAKEVQEKAAISLHRRVHDAEGRTGTEMERLEEELDDLTEQCKMLKSRLDNSRSMSNAKVIELNNTLHEVENDGAEVRAVKTRLLKEQEELTSLKTDLQEVLHYVRKLNKMELDDI</sequence>
<proteinExistence type="predicted"/>
<reference evidence="2" key="1">
    <citation type="journal article" date="2014" name="PLoS ONE">
        <title>Transcriptome-Based Identification of ABC Transporters in the Western Tarnished Plant Bug Lygus hesperus.</title>
        <authorList>
            <person name="Hull J.J."/>
            <person name="Chaney K."/>
            <person name="Geib S.M."/>
            <person name="Fabrick J.A."/>
            <person name="Brent C.S."/>
            <person name="Walsh D."/>
            <person name="Lavine L.C."/>
        </authorList>
    </citation>
    <scope>NUCLEOTIDE SEQUENCE</scope>
</reference>
<reference evidence="2" key="2">
    <citation type="submission" date="2014-07" db="EMBL/GenBank/DDBJ databases">
        <authorList>
            <person name="Hull J."/>
        </authorList>
    </citation>
    <scope>NUCLEOTIDE SEQUENCE</scope>
</reference>
<feature type="coiled-coil region" evidence="1">
    <location>
        <begin position="60"/>
        <end position="94"/>
    </location>
</feature>
<organism evidence="2">
    <name type="scientific">Lygus hesperus</name>
    <name type="common">Western plant bug</name>
    <dbReference type="NCBI Taxonomy" id="30085"/>
    <lineage>
        <taxon>Eukaryota</taxon>
        <taxon>Metazoa</taxon>
        <taxon>Ecdysozoa</taxon>
        <taxon>Arthropoda</taxon>
        <taxon>Hexapoda</taxon>
        <taxon>Insecta</taxon>
        <taxon>Pterygota</taxon>
        <taxon>Neoptera</taxon>
        <taxon>Paraneoptera</taxon>
        <taxon>Hemiptera</taxon>
        <taxon>Heteroptera</taxon>
        <taxon>Panheteroptera</taxon>
        <taxon>Cimicomorpha</taxon>
        <taxon>Miridae</taxon>
        <taxon>Mirini</taxon>
        <taxon>Lygus</taxon>
    </lineage>
</organism>
<evidence type="ECO:0000313" key="3">
    <source>
        <dbReference type="EMBL" id="JAQ09101.1"/>
    </source>
</evidence>
<gene>
    <name evidence="2" type="primary">gatC_11</name>
    <name evidence="2" type="ORF">CM83_16942</name>
    <name evidence="3" type="ORF">g.17889</name>
</gene>
<protein>
    <submittedName>
        <fullName evidence="2">Aspartyl/glutamyl-tRNA(Asn/Gln) amidotransferase subunit C</fullName>
    </submittedName>
</protein>
<accession>A0A0A9YJK4</accession>
<dbReference type="Gene3D" id="1.20.1480.30">
    <property type="entry name" value="Designed four-helix bundle protein"/>
    <property type="match status" value="1"/>
</dbReference>
<evidence type="ECO:0000313" key="2">
    <source>
        <dbReference type="EMBL" id="JAG31806.1"/>
    </source>
</evidence>
<keyword evidence="1" id="KW-0175">Coiled coil</keyword>